<dbReference type="PANTHER" id="PTHR22946">
    <property type="entry name" value="DIENELACTONE HYDROLASE DOMAIN-CONTAINING PROTEIN-RELATED"/>
    <property type="match status" value="1"/>
</dbReference>
<dbReference type="EMBL" id="AZHF01000008">
    <property type="protein sequence ID" value="OAA71723.1"/>
    <property type="molecule type" value="Genomic_DNA"/>
</dbReference>
<gene>
    <name evidence="3" type="ORF">LEL_08958</name>
</gene>
<dbReference type="Pfam" id="PF01738">
    <property type="entry name" value="DLH"/>
    <property type="match status" value="1"/>
</dbReference>
<feature type="signal peptide" evidence="1">
    <location>
        <begin position="1"/>
        <end position="21"/>
    </location>
</feature>
<evidence type="ECO:0000256" key="1">
    <source>
        <dbReference type="SAM" id="SignalP"/>
    </source>
</evidence>
<name>A0A168CS46_CORDF</name>
<evidence type="ECO:0000313" key="3">
    <source>
        <dbReference type="EMBL" id="OAA71723.1"/>
    </source>
</evidence>
<dbReference type="GO" id="GO:0016787">
    <property type="term" value="F:hydrolase activity"/>
    <property type="evidence" value="ECO:0007669"/>
    <property type="project" value="InterPro"/>
</dbReference>
<protein>
    <recommendedName>
        <fullName evidence="2">Dienelactone hydrolase domain-containing protein</fullName>
    </recommendedName>
</protein>
<dbReference type="PANTHER" id="PTHR22946:SF12">
    <property type="entry name" value="CONIDIAL PIGMENT BIOSYNTHESIS PROTEIN AYG1 (AFU_ORTHOLOGUE AFUA_2G17550)"/>
    <property type="match status" value="1"/>
</dbReference>
<dbReference type="Gene3D" id="1.20.1440.110">
    <property type="entry name" value="acylaminoacyl peptidase"/>
    <property type="match status" value="1"/>
</dbReference>
<dbReference type="PROSITE" id="PS51257">
    <property type="entry name" value="PROKAR_LIPOPROTEIN"/>
    <property type="match status" value="1"/>
</dbReference>
<dbReference type="InterPro" id="IPR029058">
    <property type="entry name" value="AB_hydrolase_fold"/>
</dbReference>
<sequence length="455" mass="49897">MLFKLVPSGTLCLALAALACALKSSVYDPLSHPMFQLSPDEETAFFLESVLSFVAGAGASTAEVLRVATQIVPGSEESVHDAFYAMAQSIHALAESTDPRVDPAGARENYFHASSYYRAAATFLVGDQEDPRLISLWDKQIADFDKAANLLKPPAEPFNVKAKNSSIGAYRVPGYFFRASSNDSKKLPTVLVTTGYDGDQQGAYHTLCTQVLLRGMNCVVYEGPGQPSPRRYQNLTFIPDWWTATSPVVDHIVSRPEVDASKIILLGYSFGGTLAPLAAAYEPRISAVVAIDGLSSLQQDLKVQFGSLTGLFDAGKVDEFNKYLLDLSGNKSEPINKRYVIQQGLYAFNTKSPFDWFTRLGEISITPAIVERMGSRPVYIANGQDDTRLLNQSNIAYDQFVNGRRNGKALTYFHEFPIRLGSGEHCSLGAETQLFTSVVGWLSKVWGGYRFSDNQ</sequence>
<organism evidence="3 4">
    <name type="scientific">Akanthomyces lecanii RCEF 1005</name>
    <dbReference type="NCBI Taxonomy" id="1081108"/>
    <lineage>
        <taxon>Eukaryota</taxon>
        <taxon>Fungi</taxon>
        <taxon>Dikarya</taxon>
        <taxon>Ascomycota</taxon>
        <taxon>Pezizomycotina</taxon>
        <taxon>Sordariomycetes</taxon>
        <taxon>Hypocreomycetidae</taxon>
        <taxon>Hypocreales</taxon>
        <taxon>Cordycipitaceae</taxon>
        <taxon>Akanthomyces</taxon>
        <taxon>Cordyceps confragosa</taxon>
    </lineage>
</organism>
<dbReference type="OrthoDB" id="249703at2759"/>
<dbReference type="SUPFAM" id="SSF53474">
    <property type="entry name" value="alpha/beta-Hydrolases"/>
    <property type="match status" value="1"/>
</dbReference>
<feature type="domain" description="Dienelactone hydrolase" evidence="2">
    <location>
        <begin position="249"/>
        <end position="320"/>
    </location>
</feature>
<evidence type="ECO:0000259" key="2">
    <source>
        <dbReference type="Pfam" id="PF01738"/>
    </source>
</evidence>
<dbReference type="Gene3D" id="3.40.50.1820">
    <property type="entry name" value="alpha/beta hydrolase"/>
    <property type="match status" value="1"/>
</dbReference>
<accession>A0A168CS46</accession>
<dbReference type="InterPro" id="IPR002925">
    <property type="entry name" value="Dienelactn_hydro"/>
</dbReference>
<keyword evidence="1" id="KW-0732">Signal</keyword>
<dbReference type="STRING" id="1081108.A0A168CS46"/>
<feature type="chain" id="PRO_5007896064" description="Dienelactone hydrolase domain-containing protein" evidence="1">
    <location>
        <begin position="22"/>
        <end position="455"/>
    </location>
</feature>
<keyword evidence="4" id="KW-1185">Reference proteome</keyword>
<proteinExistence type="predicted"/>
<dbReference type="AlphaFoldDB" id="A0A168CS46"/>
<comment type="caution">
    <text evidence="3">The sequence shown here is derived from an EMBL/GenBank/DDBJ whole genome shotgun (WGS) entry which is preliminary data.</text>
</comment>
<dbReference type="InterPro" id="IPR050261">
    <property type="entry name" value="FrsA_esterase"/>
</dbReference>
<evidence type="ECO:0000313" key="4">
    <source>
        <dbReference type="Proteomes" id="UP000076881"/>
    </source>
</evidence>
<reference evidence="3 4" key="1">
    <citation type="journal article" date="2016" name="Genome Biol. Evol.">
        <title>Divergent and convergent evolution of fungal pathogenicity.</title>
        <authorList>
            <person name="Shang Y."/>
            <person name="Xiao G."/>
            <person name="Zheng P."/>
            <person name="Cen K."/>
            <person name="Zhan S."/>
            <person name="Wang C."/>
        </authorList>
    </citation>
    <scope>NUCLEOTIDE SEQUENCE [LARGE SCALE GENOMIC DNA]</scope>
    <source>
        <strain evidence="3 4">RCEF 1005</strain>
    </source>
</reference>
<dbReference type="Proteomes" id="UP000076881">
    <property type="component" value="Unassembled WGS sequence"/>
</dbReference>